<organism evidence="2">
    <name type="scientific">Pseudogymnoascus destructans</name>
    <dbReference type="NCBI Taxonomy" id="655981"/>
    <lineage>
        <taxon>Eukaryota</taxon>
        <taxon>Fungi</taxon>
        <taxon>Dikarya</taxon>
        <taxon>Ascomycota</taxon>
        <taxon>Pezizomycotina</taxon>
        <taxon>Leotiomycetes</taxon>
        <taxon>Thelebolales</taxon>
        <taxon>Thelebolaceae</taxon>
        <taxon>Pseudogymnoascus</taxon>
    </lineage>
</organism>
<accession>A0A2P6FGH4</accession>
<dbReference type="AlphaFoldDB" id="A0A2P6FGH4"/>
<dbReference type="Pfam" id="PF07727">
    <property type="entry name" value="RVT_2"/>
    <property type="match status" value="1"/>
</dbReference>
<evidence type="ECO:0000259" key="1">
    <source>
        <dbReference type="Pfam" id="PF07727"/>
    </source>
</evidence>
<protein>
    <recommendedName>
        <fullName evidence="1">Reverse transcriptase Ty1/copia-type domain-containing protein</fullName>
    </recommendedName>
</protein>
<dbReference type="GeneID" id="36292639"/>
<dbReference type="PANTHER" id="PTHR11439">
    <property type="entry name" value="GAG-POL-RELATED RETROTRANSPOSON"/>
    <property type="match status" value="1"/>
</dbReference>
<dbReference type="VEuPathDB" id="FungiDB:GMDG_01419"/>
<feature type="domain" description="Reverse transcriptase Ty1/copia-type" evidence="1">
    <location>
        <begin position="3"/>
        <end position="143"/>
    </location>
</feature>
<evidence type="ECO:0000313" key="2">
    <source>
        <dbReference type="EMBL" id="PQM43482.1"/>
    </source>
</evidence>
<dbReference type="InterPro" id="IPR013103">
    <property type="entry name" value="RVT_2"/>
</dbReference>
<proteinExistence type="predicted"/>
<name>A0A2P6FGH4_9PEZI</name>
<dbReference type="EMBL" id="KV441390">
    <property type="protein sequence ID" value="PQM43482.1"/>
    <property type="molecule type" value="Genomic_DNA"/>
</dbReference>
<sequence>MAPPEGLYCPDGQVLRLRKSLYGLKQAGREWYIEACKGLGELGFEPVFSEPSIFVTSDRKILIGLYVDDMLILGKDHPEIDRVVKGIGKRWKIKDLGEVDMIPGIRVTRDRRSCRLYLDQEGYIDEIVKRFRLEQTTPRLTPATVDRAALLKGDDGEAEADQYLYQRGIGSLAWLALCSRPDIAYAWGQLSQSCSRPTIRNWNGVLHVLRYVKKTRDLRLSFGGEGLGSGIPPHLCGYSDSDYAGDHIDRHSISGYIFMLNRGPISWTSAKQRCVATSTTEAEYIALCEASKQGQWLRTLLQEIGRERLLGGRGNRVQIFGDNQASLAIASDPMSHRRTKHIDVRYHYIRQLIAFGKMAIEYVPTKDMLADLLNEAAPAAGSRALHTGIPGAARPVGP</sequence>
<dbReference type="CDD" id="cd09272">
    <property type="entry name" value="RNase_HI_RT_Ty1"/>
    <property type="match status" value="1"/>
</dbReference>
<reference evidence="2" key="1">
    <citation type="submission" date="2016-03" db="EMBL/GenBank/DDBJ databases">
        <title>Updated assembly of Pseudogymnoascus destructans, the fungus causing white-nose syndrome of bats.</title>
        <authorList>
            <person name="Palmer J.M."/>
            <person name="Drees K.P."/>
            <person name="Foster J.T."/>
            <person name="Lindner D.L."/>
        </authorList>
    </citation>
    <scope>NUCLEOTIDE SEQUENCE [LARGE SCALE GENOMIC DNA]</scope>
    <source>
        <strain evidence="2">20631-21</strain>
    </source>
</reference>
<dbReference type="PANTHER" id="PTHR11439:SF483">
    <property type="entry name" value="PEPTIDE SYNTHASE GLIP-LIKE, PUTATIVE (AFU_ORTHOLOGUE AFUA_3G12920)-RELATED"/>
    <property type="match status" value="1"/>
</dbReference>
<dbReference type="Proteomes" id="UP000077154">
    <property type="component" value="Unassembled WGS sequence"/>
</dbReference>
<dbReference type="RefSeq" id="XP_024328790.1">
    <property type="nucleotide sequence ID" value="XM_024473022.1"/>
</dbReference>
<dbReference type="OrthoDB" id="3432594at2759"/>
<gene>
    <name evidence="2" type="ORF">VC83_09609</name>
</gene>